<organism evidence="1 2">
    <name type="scientific">Metapseudomonas otitidis</name>
    <dbReference type="NCBI Taxonomy" id="319939"/>
    <lineage>
        <taxon>Bacteria</taxon>
        <taxon>Pseudomonadati</taxon>
        <taxon>Pseudomonadota</taxon>
        <taxon>Gammaproteobacteria</taxon>
        <taxon>Pseudomonadales</taxon>
        <taxon>Pseudomonadaceae</taxon>
        <taxon>Metapseudomonas</taxon>
    </lineage>
</organism>
<proteinExistence type="predicted"/>
<reference evidence="1 2" key="1">
    <citation type="journal article" date="2020" name="Microbiol. Resour. Announc.">
        <title>Complete genome sequence of Pseudomonas otitidis strain MrB4, isolated from Lake Biwa in Japan.</title>
        <authorList>
            <person name="Miyazaki K."/>
            <person name="Hase E."/>
            <person name="Maruya T."/>
        </authorList>
    </citation>
    <scope>NUCLEOTIDE SEQUENCE [LARGE SCALE GENOMIC DNA]</scope>
    <source>
        <strain evidence="1 2">MrB4</strain>
    </source>
</reference>
<dbReference type="EMBL" id="AP022642">
    <property type="protein sequence ID" value="BCA27466.1"/>
    <property type="molecule type" value="Genomic_DNA"/>
</dbReference>
<sequence length="68" mass="6913">MALLELLLAAAGAGIVAAHFLQRVAHGLLVTVVAVRAVDVVVIVVMVVVAVGTMDVFVLAHGVDHSGM</sequence>
<dbReference type="Proteomes" id="UP000501237">
    <property type="component" value="Chromosome"/>
</dbReference>
<accession>A0A679GA93</accession>
<protein>
    <submittedName>
        <fullName evidence="1">Uncharacterized protein</fullName>
    </submittedName>
</protein>
<evidence type="ECO:0000313" key="1">
    <source>
        <dbReference type="EMBL" id="BCA27466.1"/>
    </source>
</evidence>
<evidence type="ECO:0000313" key="2">
    <source>
        <dbReference type="Proteomes" id="UP000501237"/>
    </source>
</evidence>
<name>A0A679GA93_9GAMM</name>
<dbReference type="KEGG" id="poj:PtoMrB4_14430"/>
<dbReference type="AlphaFoldDB" id="A0A679GA93"/>
<gene>
    <name evidence="1" type="ORF">PtoMrB4_14430</name>
</gene>